<evidence type="ECO:0000313" key="1">
    <source>
        <dbReference type="EMBL" id="CAK9324011.1"/>
    </source>
</evidence>
<accession>A0ABP0YWW6</accession>
<name>A0ABP0YWW6_9ROSI</name>
<proteinExistence type="predicted"/>
<evidence type="ECO:0000313" key="2">
    <source>
        <dbReference type="Proteomes" id="UP001642487"/>
    </source>
</evidence>
<sequence length="71" mass="8172">MTRVDAQVMVHRLSIDPSMHQKRRAFNHAGNEIIAEQDMEVYVDDTLVKSRKASHHVDDLTEAFGVLRNIK</sequence>
<dbReference type="Gene3D" id="3.30.70.270">
    <property type="match status" value="1"/>
</dbReference>
<gene>
    <name evidence="1" type="ORF">CITCOLO1_LOCUS16228</name>
</gene>
<dbReference type="InterPro" id="IPR043128">
    <property type="entry name" value="Rev_trsase/Diguanyl_cyclase"/>
</dbReference>
<keyword evidence="2" id="KW-1185">Reference proteome</keyword>
<dbReference type="Proteomes" id="UP001642487">
    <property type="component" value="Chromosome 6"/>
</dbReference>
<dbReference type="EMBL" id="OZ021740">
    <property type="protein sequence ID" value="CAK9324011.1"/>
    <property type="molecule type" value="Genomic_DNA"/>
</dbReference>
<reference evidence="1 2" key="1">
    <citation type="submission" date="2024-03" db="EMBL/GenBank/DDBJ databases">
        <authorList>
            <person name="Gkanogiannis A."/>
            <person name="Becerra Lopez-Lavalle L."/>
        </authorList>
    </citation>
    <scope>NUCLEOTIDE SEQUENCE [LARGE SCALE GENOMIC DNA]</scope>
</reference>
<organism evidence="1 2">
    <name type="scientific">Citrullus colocynthis</name>
    <name type="common">colocynth</name>
    <dbReference type="NCBI Taxonomy" id="252529"/>
    <lineage>
        <taxon>Eukaryota</taxon>
        <taxon>Viridiplantae</taxon>
        <taxon>Streptophyta</taxon>
        <taxon>Embryophyta</taxon>
        <taxon>Tracheophyta</taxon>
        <taxon>Spermatophyta</taxon>
        <taxon>Magnoliopsida</taxon>
        <taxon>eudicotyledons</taxon>
        <taxon>Gunneridae</taxon>
        <taxon>Pentapetalae</taxon>
        <taxon>rosids</taxon>
        <taxon>fabids</taxon>
        <taxon>Cucurbitales</taxon>
        <taxon>Cucurbitaceae</taxon>
        <taxon>Benincaseae</taxon>
        <taxon>Citrullus</taxon>
    </lineage>
</organism>
<protein>
    <submittedName>
        <fullName evidence="1">Uncharacterized protein</fullName>
    </submittedName>
</protein>